<dbReference type="PRINTS" id="PR01100">
    <property type="entry name" value="SHIKIMTKNASE"/>
</dbReference>
<comment type="caution">
    <text evidence="7">Lacks conserved residue(s) required for the propagation of feature annotation.</text>
</comment>
<feature type="binding site" evidence="7">
    <location>
        <position position="78"/>
    </location>
    <ligand>
        <name>substrate</name>
    </ligand>
</feature>
<keyword evidence="3 7" id="KW-0547">Nucleotide-binding</keyword>
<dbReference type="Pfam" id="PF01202">
    <property type="entry name" value="SKI"/>
    <property type="match status" value="1"/>
</dbReference>
<name>A0A1I2EHR4_9BACT</name>
<keyword evidence="7" id="KW-0460">Magnesium</keyword>
<comment type="catalytic activity">
    <reaction evidence="7">
        <text>shikimate + ATP = 3-phosphoshikimate + ADP + H(+)</text>
        <dbReference type="Rhea" id="RHEA:13121"/>
        <dbReference type="ChEBI" id="CHEBI:15378"/>
        <dbReference type="ChEBI" id="CHEBI:30616"/>
        <dbReference type="ChEBI" id="CHEBI:36208"/>
        <dbReference type="ChEBI" id="CHEBI:145989"/>
        <dbReference type="ChEBI" id="CHEBI:456216"/>
        <dbReference type="EC" id="2.7.1.71"/>
    </reaction>
</comment>
<evidence type="ECO:0000256" key="1">
    <source>
        <dbReference type="ARBA" id="ARBA00022605"/>
    </source>
</evidence>
<dbReference type="UniPathway" id="UPA00053">
    <property type="reaction ID" value="UER00088"/>
</dbReference>
<dbReference type="GO" id="GO:0009423">
    <property type="term" value="P:chorismate biosynthetic process"/>
    <property type="evidence" value="ECO:0007669"/>
    <property type="project" value="UniProtKB-UniRule"/>
</dbReference>
<feature type="binding site" evidence="7">
    <location>
        <position position="56"/>
    </location>
    <ligand>
        <name>substrate</name>
    </ligand>
</feature>
<comment type="similarity">
    <text evidence="7">Belongs to the shikimate kinase family.</text>
</comment>
<dbReference type="InterPro" id="IPR031322">
    <property type="entry name" value="Shikimate/glucono_kinase"/>
</dbReference>
<keyword evidence="1 7" id="KW-0028">Amino-acid biosynthesis</keyword>
<evidence type="ECO:0000256" key="4">
    <source>
        <dbReference type="ARBA" id="ARBA00022777"/>
    </source>
</evidence>
<evidence type="ECO:0000313" key="9">
    <source>
        <dbReference type="Proteomes" id="UP000198964"/>
    </source>
</evidence>
<dbReference type="PANTHER" id="PTHR21087">
    <property type="entry name" value="SHIKIMATE KINASE"/>
    <property type="match status" value="1"/>
</dbReference>
<sequence>MKVFLIGYMGCGKSTMGRKLSERLDVAFIDLDKYIEQKYFKTIPQIFEEEGEAEFRLKEQAALKEVAEFDDVIVATGGGAPCFFDNMEVMNQAGLCVFLDVDAEELAHRLIHSKTERPLIKGKSPEELVDFILEMMKKRRPFYEKARCVLKGKEIAPEQVVAEIEKRSE</sequence>
<reference evidence="8 9" key="1">
    <citation type="submission" date="2016-10" db="EMBL/GenBank/DDBJ databases">
        <authorList>
            <person name="de Groot N.N."/>
        </authorList>
    </citation>
    <scope>NUCLEOTIDE SEQUENCE [LARGE SCALE GENOMIC DNA]</scope>
    <source>
        <strain evidence="8 9">CGMCC 1.9156</strain>
    </source>
</reference>
<comment type="pathway">
    <text evidence="7">Metabolic intermediate biosynthesis; chorismate biosynthesis; chorismate from D-erythrose 4-phosphate and phosphoenolpyruvate: step 5/7.</text>
</comment>
<dbReference type="GO" id="GO:0005524">
    <property type="term" value="F:ATP binding"/>
    <property type="evidence" value="ECO:0007669"/>
    <property type="project" value="UniProtKB-UniRule"/>
</dbReference>
<dbReference type="SUPFAM" id="SSF52540">
    <property type="entry name" value="P-loop containing nucleoside triphosphate hydrolases"/>
    <property type="match status" value="1"/>
</dbReference>
<gene>
    <name evidence="7" type="primary">aroK</name>
    <name evidence="8" type="ORF">SAMN05216283_10292</name>
</gene>
<keyword evidence="5 7" id="KW-0067">ATP-binding</keyword>
<dbReference type="RefSeq" id="WP_093918778.1">
    <property type="nucleotide sequence ID" value="NZ_FONW01000002.1"/>
</dbReference>
<feature type="binding site" evidence="7">
    <location>
        <position position="14"/>
    </location>
    <ligand>
        <name>Mg(2+)</name>
        <dbReference type="ChEBI" id="CHEBI:18420"/>
    </ligand>
</feature>
<keyword evidence="7" id="KW-0479">Metal-binding</keyword>
<dbReference type="EC" id="2.7.1.71" evidence="7"/>
<comment type="cofactor">
    <cofactor evidence="7">
        <name>Mg(2+)</name>
        <dbReference type="ChEBI" id="CHEBI:18420"/>
    </cofactor>
    <text evidence="7">Binds 1 Mg(2+) ion per subunit.</text>
</comment>
<dbReference type="InterPro" id="IPR000623">
    <property type="entry name" value="Shikimate_kinase/TSH1"/>
</dbReference>
<comment type="subcellular location">
    <subcellularLocation>
        <location evidence="7">Cytoplasm</location>
    </subcellularLocation>
</comment>
<dbReference type="CDD" id="cd00464">
    <property type="entry name" value="SK"/>
    <property type="match status" value="1"/>
</dbReference>
<dbReference type="InterPro" id="IPR027417">
    <property type="entry name" value="P-loop_NTPase"/>
</dbReference>
<feature type="binding site" evidence="7">
    <location>
        <begin position="10"/>
        <end position="15"/>
    </location>
    <ligand>
        <name>ATP</name>
        <dbReference type="ChEBI" id="CHEBI:30616"/>
    </ligand>
</feature>
<dbReference type="EMBL" id="FONW01000002">
    <property type="protein sequence ID" value="SFE92008.1"/>
    <property type="molecule type" value="Genomic_DNA"/>
</dbReference>
<keyword evidence="9" id="KW-1185">Reference proteome</keyword>
<dbReference type="GO" id="GO:0000287">
    <property type="term" value="F:magnesium ion binding"/>
    <property type="evidence" value="ECO:0007669"/>
    <property type="project" value="UniProtKB-UniRule"/>
</dbReference>
<keyword evidence="6 7" id="KW-0057">Aromatic amino acid biosynthesis</keyword>
<accession>A0A1I2EHR4</accession>
<keyword evidence="2 7" id="KW-0808">Transferase</keyword>
<dbReference type="Gene3D" id="3.40.50.300">
    <property type="entry name" value="P-loop containing nucleotide triphosphate hydrolases"/>
    <property type="match status" value="1"/>
</dbReference>
<evidence type="ECO:0000256" key="6">
    <source>
        <dbReference type="ARBA" id="ARBA00023141"/>
    </source>
</evidence>
<dbReference type="PANTHER" id="PTHR21087:SF16">
    <property type="entry name" value="SHIKIMATE KINASE 1, CHLOROPLASTIC"/>
    <property type="match status" value="1"/>
</dbReference>
<dbReference type="HAMAP" id="MF_00109">
    <property type="entry name" value="Shikimate_kinase"/>
    <property type="match status" value="1"/>
</dbReference>
<comment type="function">
    <text evidence="7">Catalyzes the specific phosphorylation of the 3-hydroxyl group of shikimic acid using ATP as a cosubstrate.</text>
</comment>
<dbReference type="AlphaFoldDB" id="A0A1I2EHR4"/>
<dbReference type="NCBIfam" id="NF010555">
    <property type="entry name" value="PRK13949.1"/>
    <property type="match status" value="1"/>
</dbReference>
<keyword evidence="4 7" id="KW-0418">Kinase</keyword>
<feature type="binding site" evidence="7">
    <location>
        <position position="139"/>
    </location>
    <ligand>
        <name>substrate</name>
    </ligand>
</feature>
<evidence type="ECO:0000256" key="3">
    <source>
        <dbReference type="ARBA" id="ARBA00022741"/>
    </source>
</evidence>
<evidence type="ECO:0000256" key="7">
    <source>
        <dbReference type="HAMAP-Rule" id="MF_00109"/>
    </source>
</evidence>
<evidence type="ECO:0000256" key="2">
    <source>
        <dbReference type="ARBA" id="ARBA00022679"/>
    </source>
</evidence>
<feature type="binding site" evidence="7">
    <location>
        <position position="32"/>
    </location>
    <ligand>
        <name>substrate</name>
    </ligand>
</feature>
<dbReference type="STRING" id="655355.SAMN05216283_10292"/>
<comment type="subunit">
    <text evidence="7">Monomer.</text>
</comment>
<organism evidence="8 9">
    <name type="scientific">Sunxiuqinia elliptica</name>
    <dbReference type="NCBI Taxonomy" id="655355"/>
    <lineage>
        <taxon>Bacteria</taxon>
        <taxon>Pseudomonadati</taxon>
        <taxon>Bacteroidota</taxon>
        <taxon>Bacteroidia</taxon>
        <taxon>Marinilabiliales</taxon>
        <taxon>Prolixibacteraceae</taxon>
        <taxon>Sunxiuqinia</taxon>
    </lineage>
</organism>
<protein>
    <recommendedName>
        <fullName evidence="7">Shikimate kinase</fullName>
        <shortName evidence="7">SK</shortName>
        <ecNumber evidence="7">2.7.1.71</ecNumber>
    </recommendedName>
</protein>
<dbReference type="GO" id="GO:0008652">
    <property type="term" value="P:amino acid biosynthetic process"/>
    <property type="evidence" value="ECO:0007669"/>
    <property type="project" value="UniProtKB-KW"/>
</dbReference>
<evidence type="ECO:0000256" key="5">
    <source>
        <dbReference type="ARBA" id="ARBA00022840"/>
    </source>
</evidence>
<evidence type="ECO:0000313" key="8">
    <source>
        <dbReference type="EMBL" id="SFE92008.1"/>
    </source>
</evidence>
<dbReference type="GO" id="GO:0009073">
    <property type="term" value="P:aromatic amino acid family biosynthetic process"/>
    <property type="evidence" value="ECO:0007669"/>
    <property type="project" value="UniProtKB-KW"/>
</dbReference>
<proteinExistence type="inferred from homology"/>
<keyword evidence="7" id="KW-0963">Cytoplasm</keyword>
<dbReference type="Proteomes" id="UP000198964">
    <property type="component" value="Unassembled WGS sequence"/>
</dbReference>
<dbReference type="GO" id="GO:0005829">
    <property type="term" value="C:cytosol"/>
    <property type="evidence" value="ECO:0007669"/>
    <property type="project" value="TreeGrafter"/>
</dbReference>
<feature type="binding site" evidence="7">
    <location>
        <position position="117"/>
    </location>
    <ligand>
        <name>ATP</name>
        <dbReference type="ChEBI" id="CHEBI:30616"/>
    </ligand>
</feature>
<dbReference type="GO" id="GO:0004765">
    <property type="term" value="F:shikimate kinase activity"/>
    <property type="evidence" value="ECO:0007669"/>
    <property type="project" value="UniProtKB-UniRule"/>
</dbReference>